<dbReference type="Proteomes" id="UP000886817">
    <property type="component" value="Unassembled WGS sequence"/>
</dbReference>
<accession>A0A9D1WJJ8</accession>
<dbReference type="InterPro" id="IPR000792">
    <property type="entry name" value="Tscrpt_reg_LuxR_C"/>
</dbReference>
<evidence type="ECO:0000256" key="1">
    <source>
        <dbReference type="ARBA" id="ARBA00023015"/>
    </source>
</evidence>
<keyword evidence="1" id="KW-0805">Transcription regulation</keyword>
<keyword evidence="3" id="KW-0804">Transcription</keyword>
<sequence length="254" mass="29735">MKQYPADTAAYWKRLYDITLLCGAENNPKSFAIQVLTQLKELCGFDEALVYFLDASGKVQSQYLLDVKESYSDIYLKYYANIEGKQFSCFRKIEENPCQTNFHFRDWNNEHSSEFIPDFIHPRGIRCSCGFAFYDARGKYRMIFALDWMIGNPCCRDDLHVLTLLLPQLNNLAKNFYYDGPRQRFNRHNEWAKYALTRREIEVVDLLCQGISPSNISRALHISPSTTNKHIAHIYEKMNVSSQQELLVRLLNQL</sequence>
<dbReference type="SUPFAM" id="SSF46894">
    <property type="entry name" value="C-terminal effector domain of the bipartite response regulators"/>
    <property type="match status" value="1"/>
</dbReference>
<dbReference type="InterPro" id="IPR016032">
    <property type="entry name" value="Sig_transdc_resp-reg_C-effctor"/>
</dbReference>
<dbReference type="Pfam" id="PF00196">
    <property type="entry name" value="GerE"/>
    <property type="match status" value="1"/>
</dbReference>
<evidence type="ECO:0000256" key="2">
    <source>
        <dbReference type="ARBA" id="ARBA00023125"/>
    </source>
</evidence>
<proteinExistence type="predicted"/>
<dbReference type="Gene3D" id="1.10.10.10">
    <property type="entry name" value="Winged helix-like DNA-binding domain superfamily/Winged helix DNA-binding domain"/>
    <property type="match status" value="1"/>
</dbReference>
<dbReference type="PROSITE" id="PS50043">
    <property type="entry name" value="HTH_LUXR_2"/>
    <property type="match status" value="1"/>
</dbReference>
<keyword evidence="2" id="KW-0238">DNA-binding</keyword>
<dbReference type="InterPro" id="IPR036388">
    <property type="entry name" value="WH-like_DNA-bd_sf"/>
</dbReference>
<evidence type="ECO:0000259" key="4">
    <source>
        <dbReference type="PROSITE" id="PS50043"/>
    </source>
</evidence>
<protein>
    <submittedName>
        <fullName evidence="5">Helix-turn-helix transcriptional regulator</fullName>
    </submittedName>
</protein>
<dbReference type="CDD" id="cd06170">
    <property type="entry name" value="LuxR_C_like"/>
    <property type="match status" value="1"/>
</dbReference>
<dbReference type="PANTHER" id="PTHR44688:SF16">
    <property type="entry name" value="DNA-BINDING TRANSCRIPTIONAL ACTIVATOR DEVR_DOSR"/>
    <property type="match status" value="1"/>
</dbReference>
<dbReference type="SMART" id="SM00421">
    <property type="entry name" value="HTH_LUXR"/>
    <property type="match status" value="1"/>
</dbReference>
<evidence type="ECO:0000313" key="5">
    <source>
        <dbReference type="EMBL" id="HIX60374.1"/>
    </source>
</evidence>
<gene>
    <name evidence="5" type="ORF">IAA45_11765</name>
</gene>
<dbReference type="PRINTS" id="PR00038">
    <property type="entry name" value="HTHLUXR"/>
</dbReference>
<dbReference type="EMBL" id="DXEX01000251">
    <property type="protein sequence ID" value="HIX60374.1"/>
    <property type="molecule type" value="Genomic_DNA"/>
</dbReference>
<dbReference type="GO" id="GO:0006355">
    <property type="term" value="P:regulation of DNA-templated transcription"/>
    <property type="evidence" value="ECO:0007669"/>
    <property type="project" value="InterPro"/>
</dbReference>
<evidence type="ECO:0000256" key="3">
    <source>
        <dbReference type="ARBA" id="ARBA00023163"/>
    </source>
</evidence>
<dbReference type="PANTHER" id="PTHR44688">
    <property type="entry name" value="DNA-BINDING TRANSCRIPTIONAL ACTIVATOR DEVR_DOSR"/>
    <property type="match status" value="1"/>
</dbReference>
<name>A0A9D1WJJ8_9FIRM</name>
<reference evidence="5" key="2">
    <citation type="submission" date="2021-04" db="EMBL/GenBank/DDBJ databases">
        <authorList>
            <person name="Gilroy R."/>
        </authorList>
    </citation>
    <scope>NUCLEOTIDE SEQUENCE</scope>
    <source>
        <strain evidence="5">ChiSjej1B19-8411</strain>
    </source>
</reference>
<dbReference type="AlphaFoldDB" id="A0A9D1WJJ8"/>
<dbReference type="GO" id="GO:0003677">
    <property type="term" value="F:DNA binding"/>
    <property type="evidence" value="ECO:0007669"/>
    <property type="project" value="UniProtKB-KW"/>
</dbReference>
<organism evidence="5 6">
    <name type="scientific">Candidatus Blautia gallistercoris</name>
    <dbReference type="NCBI Taxonomy" id="2838490"/>
    <lineage>
        <taxon>Bacteria</taxon>
        <taxon>Bacillati</taxon>
        <taxon>Bacillota</taxon>
        <taxon>Clostridia</taxon>
        <taxon>Lachnospirales</taxon>
        <taxon>Lachnospiraceae</taxon>
        <taxon>Blautia</taxon>
    </lineage>
</organism>
<feature type="domain" description="HTH luxR-type" evidence="4">
    <location>
        <begin position="189"/>
        <end position="254"/>
    </location>
</feature>
<reference evidence="5" key="1">
    <citation type="journal article" date="2021" name="PeerJ">
        <title>Extensive microbial diversity within the chicken gut microbiome revealed by metagenomics and culture.</title>
        <authorList>
            <person name="Gilroy R."/>
            <person name="Ravi A."/>
            <person name="Getino M."/>
            <person name="Pursley I."/>
            <person name="Horton D.L."/>
            <person name="Alikhan N.F."/>
            <person name="Baker D."/>
            <person name="Gharbi K."/>
            <person name="Hall N."/>
            <person name="Watson M."/>
            <person name="Adriaenssens E.M."/>
            <person name="Foster-Nyarko E."/>
            <person name="Jarju S."/>
            <person name="Secka A."/>
            <person name="Antonio M."/>
            <person name="Oren A."/>
            <person name="Chaudhuri R.R."/>
            <person name="La Ragione R."/>
            <person name="Hildebrand F."/>
            <person name="Pallen M.J."/>
        </authorList>
    </citation>
    <scope>NUCLEOTIDE SEQUENCE</scope>
    <source>
        <strain evidence="5">ChiSjej1B19-8411</strain>
    </source>
</reference>
<comment type="caution">
    <text evidence="5">The sequence shown here is derived from an EMBL/GenBank/DDBJ whole genome shotgun (WGS) entry which is preliminary data.</text>
</comment>
<evidence type="ECO:0000313" key="6">
    <source>
        <dbReference type="Proteomes" id="UP000886817"/>
    </source>
</evidence>